<dbReference type="Gene3D" id="2.40.30.110">
    <property type="entry name" value="Aminomethyltransferase beta-barrel domains"/>
    <property type="match status" value="1"/>
</dbReference>
<dbReference type="Gene3D" id="3.50.50.60">
    <property type="entry name" value="FAD/NAD(P)-binding domain"/>
    <property type="match status" value="1"/>
</dbReference>
<reference evidence="7 8" key="1">
    <citation type="submission" date="2021-06" db="EMBL/GenBank/DDBJ databases">
        <title>Rhodobacteraceae bacterium strain HSP-20.</title>
        <authorList>
            <person name="Chen W.-M."/>
        </authorList>
    </citation>
    <scope>NUCLEOTIDE SEQUENCE [LARGE SCALE GENOMIC DNA]</scope>
    <source>
        <strain evidence="7 8">HSP-20</strain>
    </source>
</reference>
<keyword evidence="8" id="KW-1185">Reference proteome</keyword>
<protein>
    <submittedName>
        <fullName evidence="7">FAD-dependent oxidoreductase</fullName>
    </submittedName>
</protein>
<feature type="domain" description="FAD dependent oxidoreductase central" evidence="6">
    <location>
        <begin position="369"/>
        <end position="423"/>
    </location>
</feature>
<dbReference type="InterPro" id="IPR006076">
    <property type="entry name" value="FAD-dep_OxRdtase"/>
</dbReference>
<keyword evidence="2" id="KW-0560">Oxidoreductase</keyword>
<dbReference type="Pfam" id="PF08669">
    <property type="entry name" value="GCV_T_C"/>
    <property type="match status" value="1"/>
</dbReference>
<feature type="domain" description="Aminomethyltransferase C-terminal" evidence="5">
    <location>
        <begin position="725"/>
        <end position="807"/>
    </location>
</feature>
<dbReference type="Gene3D" id="3.30.9.10">
    <property type="entry name" value="D-Amino Acid Oxidase, subunit A, domain 2"/>
    <property type="match status" value="1"/>
</dbReference>
<dbReference type="InterPro" id="IPR006222">
    <property type="entry name" value="GCVT_N"/>
</dbReference>
<evidence type="ECO:0000313" key="7">
    <source>
        <dbReference type="EMBL" id="MBU9700040.1"/>
    </source>
</evidence>
<comment type="similarity">
    <text evidence="1">Belongs to the GcvT family.</text>
</comment>
<evidence type="ECO:0000256" key="2">
    <source>
        <dbReference type="ARBA" id="ARBA00023002"/>
    </source>
</evidence>
<proteinExistence type="inferred from homology"/>
<evidence type="ECO:0000313" key="8">
    <source>
        <dbReference type="Proteomes" id="UP000731907"/>
    </source>
</evidence>
<dbReference type="InterPro" id="IPR029043">
    <property type="entry name" value="GcvT/YgfZ_C"/>
</dbReference>
<dbReference type="InterPro" id="IPR013977">
    <property type="entry name" value="GcvT_C"/>
</dbReference>
<dbReference type="Gene3D" id="3.30.1360.120">
    <property type="entry name" value="Probable tRNA modification gtpase trme, domain 1"/>
    <property type="match status" value="1"/>
</dbReference>
<dbReference type="RefSeq" id="WP_161764093.1">
    <property type="nucleotide sequence ID" value="NZ_JAAATX020000017.1"/>
</dbReference>
<evidence type="ECO:0000256" key="1">
    <source>
        <dbReference type="ARBA" id="ARBA00008609"/>
    </source>
</evidence>
<dbReference type="SUPFAM" id="SSF101790">
    <property type="entry name" value="Aminomethyltransferase beta-barrel domain"/>
    <property type="match status" value="1"/>
</dbReference>
<dbReference type="PANTHER" id="PTHR43757">
    <property type="entry name" value="AMINOMETHYLTRANSFERASE"/>
    <property type="match status" value="1"/>
</dbReference>
<dbReference type="SUPFAM" id="SSF103025">
    <property type="entry name" value="Folate-binding domain"/>
    <property type="match status" value="1"/>
</dbReference>
<name>A0ABS6J8H0_9RHOB</name>
<evidence type="ECO:0000259" key="3">
    <source>
        <dbReference type="Pfam" id="PF01266"/>
    </source>
</evidence>
<evidence type="ECO:0000259" key="6">
    <source>
        <dbReference type="Pfam" id="PF16350"/>
    </source>
</evidence>
<dbReference type="InterPro" id="IPR028896">
    <property type="entry name" value="GcvT/YgfZ/DmdA"/>
</dbReference>
<evidence type="ECO:0000259" key="4">
    <source>
        <dbReference type="Pfam" id="PF01571"/>
    </source>
</evidence>
<dbReference type="SUPFAM" id="SSF54373">
    <property type="entry name" value="FAD-linked reductases, C-terminal domain"/>
    <property type="match status" value="1"/>
</dbReference>
<organism evidence="7 8">
    <name type="scientific">Paragemmobacter amnigenus</name>
    <dbReference type="NCBI Taxonomy" id="2852097"/>
    <lineage>
        <taxon>Bacteria</taxon>
        <taxon>Pseudomonadati</taxon>
        <taxon>Pseudomonadota</taxon>
        <taxon>Alphaproteobacteria</taxon>
        <taxon>Rhodobacterales</taxon>
        <taxon>Paracoccaceae</taxon>
        <taxon>Paragemmobacter</taxon>
    </lineage>
</organism>
<dbReference type="Proteomes" id="UP000731907">
    <property type="component" value="Unassembled WGS sequence"/>
</dbReference>
<dbReference type="InterPro" id="IPR036188">
    <property type="entry name" value="FAD/NAD-bd_sf"/>
</dbReference>
<feature type="domain" description="FAD dependent oxidoreductase" evidence="3">
    <location>
        <begin position="11"/>
        <end position="366"/>
    </location>
</feature>
<dbReference type="SUPFAM" id="SSF51905">
    <property type="entry name" value="FAD/NAD(P)-binding domain"/>
    <property type="match status" value="1"/>
</dbReference>
<dbReference type="Pfam" id="PF01571">
    <property type="entry name" value="GCV_T"/>
    <property type="match status" value="1"/>
</dbReference>
<comment type="caution">
    <text evidence="7">The sequence shown here is derived from an EMBL/GenBank/DDBJ whole genome shotgun (WGS) entry which is preliminary data.</text>
</comment>
<accession>A0ABS6J8H0</accession>
<dbReference type="Pfam" id="PF01266">
    <property type="entry name" value="DAO"/>
    <property type="match status" value="1"/>
</dbReference>
<sequence>MTQQTPSHAQVVIIGGGVHGCSVAYHLAKLGWTDVVLLERKQLTCGTTWHAAGLVGRLRGDSLSTEFASYGTEIIQELEAETGQTTGFRQTGSVTVARFPDRMQQLRRQIDYARLFDIEAREIGHDEIAELYPLVNLDGVAGGVWIPSNGSINPVDLTTALAKAARSRGVKILENTKVEEVIVENGRVTGVRTADGLIQTGVVVNTAGMWARELGRRNGVQVPLHACAHYYLVTEPIPNLPKDLPVLRSYDDATYFKEDAGKLLVGFGHRIVVPYGEDGIPEDFCFDSLPFVDEHVMDVMEEAMIRVPVLQQTGIRTFFNGPESFSHDGRGTIGEAPDIKGYFILAGVNSTGIQCGAGAGRAIAEWIVNGRPMRDLSSVSPARIEDFQACDAYLQKRAPETLALSYALHYPHQQRHTARGIRKTPLYHALAARGAYFGESLGWERPAWYAPKGQEAVPELSYNRTKQFAYVLAEQKAAREAVGIIDYSPMGKTEVEGRDAEAFLQRICTNDMAIAPGRVVYTLILNEAGGIESDVSVARHSATRFLVSSSTGRRRRDLTHMLDQVRPGEDVRIRDVTTAYAGLSVFGPRSRALLAAVSPDDFSNAAFPFNSGKTVQIGYAKCWAQRLSYSGELGFELYMTPDFAEHVFDTLMAREDEFGIRLVGTEALNALRIDKAYIHWGTDLAYTESPHQVGLDFVCKPDKPIPFIGRDAYLKRKAEAAGPLLCAIKLDDPQPLLFGREPILKDGKVVGSIYSAAYSQTLGCASGLCMLKTSAGQARARLAEGRYTVLVEGKEVPATVSLRGFYDPKSERLLS</sequence>
<dbReference type="InterPro" id="IPR032503">
    <property type="entry name" value="FAO_M"/>
</dbReference>
<dbReference type="Gene3D" id="3.30.70.1400">
    <property type="entry name" value="Aminomethyltransferase beta-barrel domains"/>
    <property type="match status" value="1"/>
</dbReference>
<dbReference type="EMBL" id="JAAATX020000017">
    <property type="protein sequence ID" value="MBU9700040.1"/>
    <property type="molecule type" value="Genomic_DNA"/>
</dbReference>
<feature type="domain" description="GCVT N-terminal" evidence="4">
    <location>
        <begin position="426"/>
        <end position="703"/>
    </location>
</feature>
<dbReference type="PANTHER" id="PTHR43757:SF15">
    <property type="entry name" value="PYRUVATE DEHYDROGENASE PHOSPHATASE REGULATORY SUBUNIT, MITOCHONDRIAL-LIKE"/>
    <property type="match status" value="1"/>
</dbReference>
<evidence type="ECO:0000259" key="5">
    <source>
        <dbReference type="Pfam" id="PF08669"/>
    </source>
</evidence>
<gene>
    <name evidence="7" type="ORF">GU927_019535</name>
</gene>
<dbReference type="Pfam" id="PF16350">
    <property type="entry name" value="FAO_M"/>
    <property type="match status" value="1"/>
</dbReference>
<dbReference type="InterPro" id="IPR027266">
    <property type="entry name" value="TrmE/GcvT-like"/>
</dbReference>